<feature type="active site" description="Acyl-thioester intermediate" evidence="2">
    <location>
        <position position="224"/>
    </location>
</feature>
<accession>F2NA93</accession>
<feature type="active site" description="Proton donor/acceptor" evidence="2">
    <location>
        <position position="162"/>
    </location>
</feature>
<dbReference type="KEGG" id="cgo:Corgl_0152"/>
<dbReference type="OrthoDB" id="5242161at2"/>
<evidence type="ECO:0000256" key="1">
    <source>
        <dbReference type="ARBA" id="ARBA00022801"/>
    </source>
</evidence>
<dbReference type="STRING" id="700015.Corgl_0152"/>
<dbReference type="Pfam" id="PF04203">
    <property type="entry name" value="Sortase"/>
    <property type="match status" value="1"/>
</dbReference>
<dbReference type="InterPro" id="IPR023365">
    <property type="entry name" value="Sortase_dom-sf"/>
</dbReference>
<dbReference type="Gene3D" id="2.40.260.10">
    <property type="entry name" value="Sortase"/>
    <property type="match status" value="1"/>
</dbReference>
<keyword evidence="3" id="KW-0472">Membrane</keyword>
<evidence type="ECO:0000256" key="3">
    <source>
        <dbReference type="SAM" id="Phobius"/>
    </source>
</evidence>
<dbReference type="EMBL" id="CP002628">
    <property type="protein sequence ID" value="AEB06279.1"/>
    <property type="molecule type" value="Genomic_DNA"/>
</dbReference>
<dbReference type="InterPro" id="IPR005754">
    <property type="entry name" value="Sortase"/>
</dbReference>
<dbReference type="NCBIfam" id="TIGR01076">
    <property type="entry name" value="sortase_fam"/>
    <property type="match status" value="1"/>
</dbReference>
<reference evidence="5" key="1">
    <citation type="journal article" date="2013" name="Stand. Genomic Sci.">
        <title>Complete genome sequence of Coriobacterium glomerans type strain (PW2(T)) from the midgut of Pyrrhocoris apterus L. (red soldier bug).</title>
        <authorList>
            <person name="Stackebrandt E."/>
            <person name="Zeytun A."/>
            <person name="Lapidus A."/>
            <person name="Nolan M."/>
            <person name="Lucas S."/>
            <person name="Hammon N."/>
            <person name="Deshpande S."/>
            <person name="Cheng J.F."/>
            <person name="Tapia R."/>
            <person name="Goodwin L.A."/>
            <person name="Pitluck S."/>
            <person name="Liolios K."/>
            <person name="Pagani I."/>
            <person name="Ivanova N."/>
            <person name="Mavromatis K."/>
            <person name="Mikhailova N."/>
            <person name="Huntemann M."/>
            <person name="Pati A."/>
            <person name="Chen A."/>
            <person name="Palaniappan K."/>
            <person name="Chang Y.J."/>
            <person name="Land M."/>
            <person name="Hauser L."/>
            <person name="Rohde M."/>
            <person name="Pukall R."/>
            <person name="Goker M."/>
            <person name="Detter J.C."/>
            <person name="Woyke T."/>
            <person name="Bristow J."/>
            <person name="Eisen J.A."/>
            <person name="Markowitz V."/>
            <person name="Hugenholtz P."/>
            <person name="Kyrpides N.C."/>
            <person name="Klenk H.P."/>
        </authorList>
    </citation>
    <scope>NUCLEOTIDE SEQUENCE</scope>
    <source>
        <strain evidence="5">ATCC 49209 / DSM 20642 / JCM 10262 / PW2</strain>
    </source>
</reference>
<dbReference type="Proteomes" id="UP000006851">
    <property type="component" value="Chromosome"/>
</dbReference>
<dbReference type="NCBIfam" id="NF033745">
    <property type="entry name" value="class_C_sortase"/>
    <property type="match status" value="1"/>
</dbReference>
<feature type="transmembrane region" description="Helical" evidence="3">
    <location>
        <begin position="268"/>
        <end position="289"/>
    </location>
</feature>
<dbReference type="eggNOG" id="COG3764">
    <property type="taxonomic scope" value="Bacteria"/>
</dbReference>
<keyword evidence="1" id="KW-0378">Hydrolase</keyword>
<dbReference type="HOGENOM" id="CLU_045680_1_3_11"/>
<proteinExistence type="predicted"/>
<keyword evidence="3" id="KW-1133">Transmembrane helix</keyword>
<keyword evidence="5" id="KW-1185">Reference proteome</keyword>
<name>F2NA93_CORGP</name>
<evidence type="ECO:0000313" key="4">
    <source>
        <dbReference type="EMBL" id="AEB06279.1"/>
    </source>
</evidence>
<organism evidence="4 5">
    <name type="scientific">Coriobacterium glomerans (strain ATCC 49209 / DSM 20642 / JCM 10262 / PW2)</name>
    <dbReference type="NCBI Taxonomy" id="700015"/>
    <lineage>
        <taxon>Bacteria</taxon>
        <taxon>Bacillati</taxon>
        <taxon>Actinomycetota</taxon>
        <taxon>Coriobacteriia</taxon>
        <taxon>Coriobacteriales</taxon>
        <taxon>Coriobacteriaceae</taxon>
        <taxon>Coriobacterium</taxon>
    </lineage>
</organism>
<gene>
    <name evidence="4" type="ordered locus">Corgl_0152</name>
</gene>
<protein>
    <submittedName>
        <fullName evidence="4">Sortase family protein</fullName>
    </submittedName>
</protein>
<sequence>MCRRPRSDMGRKRAASICLAAFGLLIGAAMIAYPAMSSWLHQQAQNRVVQQQGAEIRRNSDTKLVEERARAIAYNERLRAGGPSVSDSFGSSAARSTDAEYDAIMNLSGDGVMGTLIIPAIDFTMPIYHGVAKTTLQQGVGHLPGTSLPIGGPSTHAVLSGHTGLPSARIFDDLDRVRVGDYFVVAALGEDHAYRITSIEVVRPDETDSLRVREGADLVTLVTCTPYGVNTHRLLVHGERCPVPDEWGRHERSEASRAGRGASLDAELLRSMAIGAAAAVIISLFLIFWSRRRSRRHRS</sequence>
<evidence type="ECO:0000313" key="5">
    <source>
        <dbReference type="Proteomes" id="UP000006851"/>
    </source>
</evidence>
<dbReference type="CDD" id="cd05827">
    <property type="entry name" value="Sortase_C"/>
    <property type="match status" value="1"/>
</dbReference>
<dbReference type="GO" id="GO:0016787">
    <property type="term" value="F:hydrolase activity"/>
    <property type="evidence" value="ECO:0007669"/>
    <property type="project" value="UniProtKB-KW"/>
</dbReference>
<dbReference type="InterPro" id="IPR042002">
    <property type="entry name" value="Sortase_C"/>
</dbReference>
<evidence type="ECO:0000256" key="2">
    <source>
        <dbReference type="PIRSR" id="PIRSR605754-1"/>
    </source>
</evidence>
<keyword evidence="3" id="KW-0812">Transmembrane</keyword>
<dbReference type="AlphaFoldDB" id="F2NA93"/>
<dbReference type="SUPFAM" id="SSF63817">
    <property type="entry name" value="Sortase"/>
    <property type="match status" value="1"/>
</dbReference>